<name>A0A4S4MMQ7_9APHY</name>
<proteinExistence type="predicted"/>
<dbReference type="InterPro" id="IPR056119">
    <property type="entry name" value="DUF7702"/>
</dbReference>
<evidence type="ECO:0000313" key="5">
    <source>
        <dbReference type="Proteomes" id="UP000308730"/>
    </source>
</evidence>
<evidence type="ECO:0000256" key="1">
    <source>
        <dbReference type="SAM" id="MobiDB-lite"/>
    </source>
</evidence>
<feature type="transmembrane region" description="Helical" evidence="2">
    <location>
        <begin position="149"/>
        <end position="169"/>
    </location>
</feature>
<comment type="caution">
    <text evidence="4">The sequence shown here is derived from an EMBL/GenBank/DDBJ whole genome shotgun (WGS) entry which is preliminary data.</text>
</comment>
<keyword evidence="2" id="KW-0472">Membrane</keyword>
<keyword evidence="2" id="KW-0812">Transmembrane</keyword>
<feature type="transmembrane region" description="Helical" evidence="2">
    <location>
        <begin position="232"/>
        <end position="251"/>
    </location>
</feature>
<keyword evidence="5" id="KW-1185">Reference proteome</keyword>
<evidence type="ECO:0000256" key="2">
    <source>
        <dbReference type="SAM" id="Phobius"/>
    </source>
</evidence>
<dbReference type="Pfam" id="PF24800">
    <property type="entry name" value="DUF7702"/>
    <property type="match status" value="1"/>
</dbReference>
<feature type="transmembrane region" description="Helical" evidence="2">
    <location>
        <begin position="6"/>
        <end position="28"/>
    </location>
</feature>
<protein>
    <recommendedName>
        <fullName evidence="3">DUF7702 domain-containing protein</fullName>
    </recommendedName>
</protein>
<keyword evidence="2" id="KW-1133">Transmembrane helix</keyword>
<accession>A0A4S4MMQ7</accession>
<feature type="compositionally biased region" description="Polar residues" evidence="1">
    <location>
        <begin position="274"/>
        <end position="284"/>
    </location>
</feature>
<feature type="transmembrane region" description="Helical" evidence="2">
    <location>
        <begin position="181"/>
        <end position="202"/>
    </location>
</feature>
<evidence type="ECO:0000259" key="3">
    <source>
        <dbReference type="Pfam" id="PF24800"/>
    </source>
</evidence>
<feature type="transmembrane region" description="Helical" evidence="2">
    <location>
        <begin position="40"/>
        <end position="59"/>
    </location>
</feature>
<gene>
    <name evidence="4" type="ORF">EUX98_g7078</name>
</gene>
<dbReference type="PANTHER" id="PTHR42109">
    <property type="entry name" value="UNPLACED GENOMIC SCAFFOLD UM_SCAF_CONTIG_1.265, WHOLE GENOME SHOTGUN SEQUENCE"/>
    <property type="match status" value="1"/>
</dbReference>
<reference evidence="4 5" key="1">
    <citation type="submission" date="2019-02" db="EMBL/GenBank/DDBJ databases">
        <title>Genome sequencing of the rare red list fungi Antrodiella citrinella (Flaviporus citrinellus).</title>
        <authorList>
            <person name="Buettner E."/>
            <person name="Kellner H."/>
        </authorList>
    </citation>
    <scope>NUCLEOTIDE SEQUENCE [LARGE SCALE GENOMIC DNA]</scope>
    <source>
        <strain evidence="4 5">DSM 108506</strain>
    </source>
</reference>
<dbReference type="PANTHER" id="PTHR42109:SF2">
    <property type="entry name" value="INTEGRAL MEMBRANE PROTEIN"/>
    <property type="match status" value="1"/>
</dbReference>
<dbReference type="AlphaFoldDB" id="A0A4S4MMQ7"/>
<evidence type="ECO:0000313" key="4">
    <source>
        <dbReference type="EMBL" id="THH27109.1"/>
    </source>
</evidence>
<feature type="transmembrane region" description="Helical" evidence="2">
    <location>
        <begin position="112"/>
        <end position="129"/>
    </location>
</feature>
<dbReference type="OrthoDB" id="2560628at2759"/>
<feature type="region of interest" description="Disordered" evidence="1">
    <location>
        <begin position="260"/>
        <end position="290"/>
    </location>
</feature>
<feature type="transmembrane region" description="Helical" evidence="2">
    <location>
        <begin position="79"/>
        <end position="100"/>
    </location>
</feature>
<organism evidence="4 5">
    <name type="scientific">Antrodiella citrinella</name>
    <dbReference type="NCBI Taxonomy" id="2447956"/>
    <lineage>
        <taxon>Eukaryota</taxon>
        <taxon>Fungi</taxon>
        <taxon>Dikarya</taxon>
        <taxon>Basidiomycota</taxon>
        <taxon>Agaricomycotina</taxon>
        <taxon>Agaricomycetes</taxon>
        <taxon>Polyporales</taxon>
        <taxon>Steccherinaceae</taxon>
        <taxon>Antrodiella</taxon>
    </lineage>
</organism>
<feature type="domain" description="DUF7702" evidence="3">
    <location>
        <begin position="3"/>
        <end position="254"/>
    </location>
</feature>
<sequence length="290" mass="31212">MGLDARGGISVLQLLIYIPILVFSAILVKRHGFRKQGGWIFLLILSIVRIIGSGAHIAAELSSDPSVGLITTFLILDNVGLSPLIGCTIGFLTTVGAGTFDNDKRFTLGLRLLGLLATIATILTIVGAIDVSDAKDQSDINSAINYRHIGGIMYLLLFLFVVMTYGFFWSNKDSIALTKRALFVGLSAVLPLLFIRTLYSLLSDFAPIAIPPATATTNSLSKFSNTTGSWEIYLVMSVICEVASVVTYLVVGMRTPVGEETSQAHPMGSVPDASRSTFDTSFDPSYSKPY</sequence>
<dbReference type="EMBL" id="SGPM01000279">
    <property type="protein sequence ID" value="THH27109.1"/>
    <property type="molecule type" value="Genomic_DNA"/>
</dbReference>
<dbReference type="Proteomes" id="UP000308730">
    <property type="component" value="Unassembled WGS sequence"/>
</dbReference>